<evidence type="ECO:0000313" key="4">
    <source>
        <dbReference type="EMBL" id="AMS36876.1"/>
    </source>
</evidence>
<dbReference type="Pfam" id="PF25627">
    <property type="entry name" value="Polyoma_VP2"/>
    <property type="match status" value="1"/>
</dbReference>
<protein>
    <submittedName>
        <fullName evidence="2">VP2</fullName>
    </submittedName>
</protein>
<dbReference type="EMBL" id="MH084650">
    <property type="protein sequence ID" value="AXU41994.1"/>
    <property type="molecule type" value="Genomic_DNA"/>
</dbReference>
<reference evidence="3 9" key="3">
    <citation type="journal article" date="2010" name="J. Virol.">
        <title>Whole-genome characterization and genotyping of global WU polyomavirus strains.</title>
        <authorList>
            <person name="Bialasiewicz S."/>
            <person name="Rockett R."/>
            <person name="Whiley D.W."/>
            <person name="Abed Y."/>
            <person name="Allander T."/>
            <person name="Binks M."/>
            <person name="Boivin G."/>
            <person name="Cheng A.C."/>
            <person name="Chung J.Y."/>
            <person name="Ferguson P.E."/>
            <person name="Gilroy N.M."/>
            <person name="Leach A.J."/>
            <person name="Lindau C."/>
            <person name="Rossen J.W."/>
            <person name="Sorrell T.C."/>
            <person name="Nissen M.D."/>
            <person name="Sloots T.P."/>
        </authorList>
    </citation>
    <scope>NUCLEOTIDE SEQUENCE [LARGE SCALE GENOMIC DNA]</scope>
    <source>
        <strain evidence="3">W296</strain>
    </source>
</reference>
<reference evidence="5" key="5">
    <citation type="submission" date="2018-03" db="EMBL/GenBank/DDBJ databases">
        <title>WU and KI polyomaviruses in adenoid and tonsillar tissue samples.</title>
        <authorList>
            <person name="Csoma E."/>
            <person name="Banyai K."/>
        </authorList>
    </citation>
    <scope>NUCLEOTIDE SEQUENCE</scope>
    <source>
        <strain evidence="7">M128</strain>
        <strain evidence="6">M4</strain>
        <strain evidence="5">M84</strain>
    </source>
</reference>
<reference evidence="2" key="1">
    <citation type="submission" date="2008-05" db="EMBL/GenBank/DDBJ databases">
        <title>Phylogenetic analysis of WU polyomavirus.</title>
        <authorList>
            <person name="Neske F."/>
            <person name="Weissbrich B."/>
        </authorList>
    </citation>
    <scope>NUCLEOTIDE SEQUENCE</scope>
    <source>
        <strain evidence="2">WU/Wuerzburg/01/06</strain>
    </source>
</reference>
<evidence type="ECO:0000313" key="5">
    <source>
        <dbReference type="EMBL" id="AXU41989.1"/>
    </source>
</evidence>
<sequence length="417" mass="43833">MGILLAVPEIIAASVAGGAEALSIAGSGAAIATGEGLAALGGLTESAALLGETVEISEAAATVLTKVPELVTVTQGVTAAVQGGAGLVGGIYTALAADRPGDLPASTPTGSPSGLHPPAGYNPQGGGLNIQSIHKPLHAPYPGMALAPIPEYNLETGIPGVPDWVFNFIASHLPELPSLQDVFNRIAYGIWTSYYNTGRTVVNRAVSEELQRLLGDLEYGFRTALATIGESDPVNAIVEQVRSFVSGGRERELLQIAAGQPVDISQGVSTGRATISNAVQAVRDATERLSQATYNFVYDASTLPRDGFNALSDGVHRLGQWISMPGATGGTPHYAAPDWILYVLEELNSDISKIPIQGIKRKLQQNGLHSKGSLHSKTRKVTKKSTHKTAKPSKTSQKRRGRRAVRRTTVRRNRVSS</sequence>
<name>B3V7B8_POVWU</name>
<dbReference type="Proteomes" id="UP000113985">
    <property type="component" value="Genome"/>
</dbReference>
<reference evidence="2 8" key="2">
    <citation type="journal article" date="2009" name="J. Clin. Virol.">
        <title>Identification of the novel KI and WU polyomaviruses in human tonsils.</title>
        <authorList>
            <person name="Babakir-Mina M."/>
            <person name="Ciccozzi M."/>
            <person name="Bonifacio D."/>
            <person name="Bergallo M."/>
            <person name="Costa C."/>
            <person name="Cavallo R."/>
            <person name="Di Bonito L."/>
            <person name="Perno C.F."/>
            <person name="Ciotti M."/>
        </authorList>
    </citation>
    <scope>NUCLEOTIDE SEQUENCE [LARGE SCALE GENOMIC DNA]</scope>
    <source>
        <strain evidence="2">WU/Wuerzburg/01/06</strain>
    </source>
</reference>
<dbReference type="EMBL" id="GU296365">
    <property type="protein sequence ID" value="ADD50939.1"/>
    <property type="molecule type" value="Genomic_DNA"/>
</dbReference>
<feature type="region of interest" description="Disordered" evidence="1">
    <location>
        <begin position="102"/>
        <end position="121"/>
    </location>
</feature>
<proteinExistence type="predicted"/>
<evidence type="ECO:0000313" key="7">
    <source>
        <dbReference type="EMBL" id="AXU41999.1"/>
    </source>
</evidence>
<organism evidence="2 8">
    <name type="scientific">WU polyomavirus</name>
    <name type="common">WUPyV</name>
    <dbReference type="NCBI Taxonomy" id="440266"/>
    <lineage>
        <taxon>Viruses</taxon>
        <taxon>Monodnaviria</taxon>
        <taxon>Shotokuvirae</taxon>
        <taxon>Cossaviricota</taxon>
        <taxon>Papovaviricetes</taxon>
        <taxon>Sepolyvirales</taxon>
        <taxon>Polyomaviridae</taxon>
        <taxon>Betapolyomavirus</taxon>
        <taxon>Betapolyomavirus quartihominis</taxon>
    </lineage>
</organism>
<evidence type="ECO:0000313" key="8">
    <source>
        <dbReference type="Proteomes" id="UP000113985"/>
    </source>
</evidence>
<accession>B3V7B8</accession>
<dbReference type="EMBL" id="EU711055">
    <property type="protein sequence ID" value="ACF19276.1"/>
    <property type="molecule type" value="Genomic_DNA"/>
</dbReference>
<dbReference type="EMBL" id="KU049032">
    <property type="protein sequence ID" value="AMS36876.1"/>
    <property type="molecule type" value="Genomic_DNA"/>
</dbReference>
<feature type="region of interest" description="Disordered" evidence="1">
    <location>
        <begin position="365"/>
        <end position="417"/>
    </location>
</feature>
<evidence type="ECO:0000313" key="3">
    <source>
        <dbReference type="EMBL" id="ADD50939.1"/>
    </source>
</evidence>
<evidence type="ECO:0000313" key="6">
    <source>
        <dbReference type="EMBL" id="AXU41994.1"/>
    </source>
</evidence>
<evidence type="ECO:0000313" key="2">
    <source>
        <dbReference type="EMBL" id="ACF19276.1"/>
    </source>
</evidence>
<organismHost>
    <name type="scientific">Homo sapiens</name>
    <name type="common">Human</name>
    <dbReference type="NCBI Taxonomy" id="9606"/>
</organismHost>
<dbReference type="Proteomes" id="UP000127817">
    <property type="component" value="Genome"/>
</dbReference>
<reference evidence="4" key="4">
    <citation type="journal article" date="2016" name="JCI Insight">
        <title>Survey for human polyomaviruses in cancer.</title>
        <authorList>
            <person name="Toptan T."/>
            <person name="Yousem S.A."/>
            <person name="Ho J."/>
            <person name="Matsushima Y."/>
            <person name="Stabile L.P."/>
            <person name="Fernandez-Figueras M.-T."/>
            <person name="Bhargava R."/>
            <person name="Wang D."/>
            <person name="Ryo A."/>
            <person name="Moore P.S."/>
            <person name="Chang Y."/>
        </authorList>
    </citation>
    <scope>NUCLEOTIDE SEQUENCE</scope>
    <source>
        <strain evidence="4">Pitt_CLL1</strain>
    </source>
</reference>
<dbReference type="InterPro" id="IPR057924">
    <property type="entry name" value="Polyoma_VP2"/>
</dbReference>
<dbReference type="EMBL" id="MH084649">
    <property type="protein sequence ID" value="AXU41989.1"/>
    <property type="molecule type" value="Genomic_DNA"/>
</dbReference>
<dbReference type="EMBL" id="MH212193">
    <property type="protein sequence ID" value="AXU41999.1"/>
    <property type="molecule type" value="Genomic_DNA"/>
</dbReference>
<feature type="compositionally biased region" description="Basic residues" evidence="1">
    <location>
        <begin position="372"/>
        <end position="417"/>
    </location>
</feature>
<evidence type="ECO:0000313" key="9">
    <source>
        <dbReference type="Proteomes" id="UP000127817"/>
    </source>
</evidence>
<evidence type="ECO:0000256" key="1">
    <source>
        <dbReference type="SAM" id="MobiDB-lite"/>
    </source>
</evidence>